<reference evidence="2" key="2">
    <citation type="journal article" date="2018" name="Plant J.">
        <title>The Sorghum bicolor reference genome: improved assembly, gene annotations, a transcriptome atlas, and signatures of genome organization.</title>
        <authorList>
            <person name="McCormick R.F."/>
            <person name="Truong S.K."/>
            <person name="Sreedasyam A."/>
            <person name="Jenkins J."/>
            <person name="Shu S."/>
            <person name="Sims D."/>
            <person name="Kennedy M."/>
            <person name="Amirebrahimi M."/>
            <person name="Weers B.D."/>
            <person name="McKinley B."/>
            <person name="Mattison A."/>
            <person name="Morishige D.T."/>
            <person name="Grimwood J."/>
            <person name="Schmutz J."/>
            <person name="Mullet J.E."/>
        </authorList>
    </citation>
    <scope>NUCLEOTIDE SEQUENCE [LARGE SCALE GENOMIC DNA]</scope>
    <source>
        <strain evidence="2">cv. BTx623</strain>
    </source>
</reference>
<accession>A0A1Z5S4J2</accession>
<dbReference type="InParanoid" id="A0A1Z5S4J2"/>
<dbReference type="Proteomes" id="UP000000768">
    <property type="component" value="Chromosome 1"/>
</dbReference>
<evidence type="ECO:0000313" key="2">
    <source>
        <dbReference type="Proteomes" id="UP000000768"/>
    </source>
</evidence>
<proteinExistence type="predicted"/>
<dbReference type="EMBL" id="CM000760">
    <property type="protein sequence ID" value="OQU90850.1"/>
    <property type="molecule type" value="Genomic_DNA"/>
</dbReference>
<reference evidence="1 2" key="1">
    <citation type="journal article" date="2009" name="Nature">
        <title>The Sorghum bicolor genome and the diversification of grasses.</title>
        <authorList>
            <person name="Paterson A.H."/>
            <person name="Bowers J.E."/>
            <person name="Bruggmann R."/>
            <person name="Dubchak I."/>
            <person name="Grimwood J."/>
            <person name="Gundlach H."/>
            <person name="Haberer G."/>
            <person name="Hellsten U."/>
            <person name="Mitros T."/>
            <person name="Poliakov A."/>
            <person name="Schmutz J."/>
            <person name="Spannagl M."/>
            <person name="Tang H."/>
            <person name="Wang X."/>
            <person name="Wicker T."/>
            <person name="Bharti A.K."/>
            <person name="Chapman J."/>
            <person name="Feltus F.A."/>
            <person name="Gowik U."/>
            <person name="Grigoriev I.V."/>
            <person name="Lyons E."/>
            <person name="Maher C.A."/>
            <person name="Martis M."/>
            <person name="Narechania A."/>
            <person name="Otillar R.P."/>
            <person name="Penning B.W."/>
            <person name="Salamov A.A."/>
            <person name="Wang Y."/>
            <person name="Zhang L."/>
            <person name="Carpita N.C."/>
            <person name="Freeling M."/>
            <person name="Gingle A.R."/>
            <person name="Hash C.T."/>
            <person name="Keller B."/>
            <person name="Klein P."/>
            <person name="Kresovich S."/>
            <person name="McCann M.C."/>
            <person name="Ming R."/>
            <person name="Peterson D.G."/>
            <person name="Mehboob-ur-Rahman"/>
            <person name="Ware D."/>
            <person name="Westhoff P."/>
            <person name="Mayer K.F."/>
            <person name="Messing J."/>
            <person name="Rokhsar D.S."/>
        </authorList>
    </citation>
    <scope>NUCLEOTIDE SEQUENCE [LARGE SCALE GENOMIC DNA]</scope>
    <source>
        <strain evidence="2">cv. BTx623</strain>
    </source>
</reference>
<protein>
    <submittedName>
        <fullName evidence="1">Uncharacterized protein</fullName>
    </submittedName>
</protein>
<evidence type="ECO:0000313" key="1">
    <source>
        <dbReference type="EMBL" id="OQU90850.1"/>
    </source>
</evidence>
<dbReference type="Gramene" id="OQU90850">
    <property type="protein sequence ID" value="OQU90850"/>
    <property type="gene ID" value="SORBI_3001G060732"/>
</dbReference>
<keyword evidence="2" id="KW-1185">Reference proteome</keyword>
<dbReference type="AlphaFoldDB" id="A0A1Z5S4J2"/>
<sequence>MKQTTPSVGNRFLPPRQPCFPLFASVEQAMSSCLKEVISSRNKAPFLLFHSCQQHNATNMLCCCWGTALIFDVRGNVVCSKPGQLKFPRILQPLHTRTAVHDVFPEEVGSAPLH</sequence>
<name>A0A1Z5S4J2_SORBI</name>
<organism evidence="1 2">
    <name type="scientific">Sorghum bicolor</name>
    <name type="common">Sorghum</name>
    <name type="synonym">Sorghum vulgare</name>
    <dbReference type="NCBI Taxonomy" id="4558"/>
    <lineage>
        <taxon>Eukaryota</taxon>
        <taxon>Viridiplantae</taxon>
        <taxon>Streptophyta</taxon>
        <taxon>Embryophyta</taxon>
        <taxon>Tracheophyta</taxon>
        <taxon>Spermatophyta</taxon>
        <taxon>Magnoliopsida</taxon>
        <taxon>Liliopsida</taxon>
        <taxon>Poales</taxon>
        <taxon>Poaceae</taxon>
        <taxon>PACMAD clade</taxon>
        <taxon>Panicoideae</taxon>
        <taxon>Andropogonodae</taxon>
        <taxon>Andropogoneae</taxon>
        <taxon>Sorghinae</taxon>
        <taxon>Sorghum</taxon>
    </lineage>
</organism>
<gene>
    <name evidence="1" type="ORF">SORBI_3001G060732</name>
</gene>